<feature type="transmembrane region" description="Helical" evidence="7">
    <location>
        <begin position="149"/>
        <end position="164"/>
    </location>
</feature>
<name>A0A9X0QAB5_9BACT</name>
<dbReference type="Pfam" id="PF02417">
    <property type="entry name" value="Chromate_transp"/>
    <property type="match status" value="2"/>
</dbReference>
<evidence type="ECO:0000256" key="2">
    <source>
        <dbReference type="ARBA" id="ARBA00005262"/>
    </source>
</evidence>
<feature type="transmembrane region" description="Helical" evidence="7">
    <location>
        <begin position="170"/>
        <end position="188"/>
    </location>
</feature>
<feature type="transmembrane region" description="Helical" evidence="7">
    <location>
        <begin position="88"/>
        <end position="109"/>
    </location>
</feature>
<keyword evidence="4 7" id="KW-0812">Transmembrane</keyword>
<feature type="transmembrane region" description="Helical" evidence="7">
    <location>
        <begin position="320"/>
        <end position="344"/>
    </location>
</feature>
<dbReference type="NCBIfam" id="TIGR00937">
    <property type="entry name" value="2A51"/>
    <property type="match status" value="1"/>
</dbReference>
<evidence type="ECO:0000313" key="9">
    <source>
        <dbReference type="Proteomes" id="UP000535182"/>
    </source>
</evidence>
<dbReference type="PANTHER" id="PTHR33567">
    <property type="entry name" value="CHROMATE ION TRANSPORTER (EUROFUNG)"/>
    <property type="match status" value="1"/>
</dbReference>
<keyword evidence="5 7" id="KW-1133">Transmembrane helix</keyword>
<feature type="transmembrane region" description="Helical" evidence="7">
    <location>
        <begin position="286"/>
        <end position="308"/>
    </location>
</feature>
<dbReference type="GO" id="GO:0005886">
    <property type="term" value="C:plasma membrane"/>
    <property type="evidence" value="ECO:0007669"/>
    <property type="project" value="UniProtKB-SubCell"/>
</dbReference>
<keyword evidence="6 7" id="KW-0472">Membrane</keyword>
<comment type="caution">
    <text evidence="8">The sequence shown here is derived from an EMBL/GenBank/DDBJ whole genome shotgun (WGS) entry which is preliminary data.</text>
</comment>
<evidence type="ECO:0000313" key="8">
    <source>
        <dbReference type="EMBL" id="MBB5326494.1"/>
    </source>
</evidence>
<dbReference type="PANTHER" id="PTHR33567:SF3">
    <property type="entry name" value="CHROMATE ION TRANSPORTER (EUROFUNG)"/>
    <property type="match status" value="1"/>
</dbReference>
<dbReference type="InterPro" id="IPR003370">
    <property type="entry name" value="Chromate_transpt"/>
</dbReference>
<accession>A0A9X0QAB5</accession>
<dbReference type="RefSeq" id="WP_183972490.1">
    <property type="nucleotide sequence ID" value="NZ_JACHEB010000001.1"/>
</dbReference>
<evidence type="ECO:0000256" key="3">
    <source>
        <dbReference type="ARBA" id="ARBA00022475"/>
    </source>
</evidence>
<feature type="transmembrane region" description="Helical" evidence="7">
    <location>
        <begin position="239"/>
        <end position="265"/>
    </location>
</feature>
<reference evidence="8 9" key="1">
    <citation type="submission" date="2020-08" db="EMBL/GenBank/DDBJ databases">
        <title>Genomic Encyclopedia of Type Strains, Phase IV (KMG-V): Genome sequencing to study the core and pangenomes of soil and plant-associated prokaryotes.</title>
        <authorList>
            <person name="Whitman W."/>
        </authorList>
    </citation>
    <scope>NUCLEOTIDE SEQUENCE [LARGE SCALE GENOMIC DNA]</scope>
    <source>
        <strain evidence="8 9">X5P2</strain>
    </source>
</reference>
<feature type="transmembrane region" description="Helical" evidence="7">
    <location>
        <begin position="390"/>
        <end position="407"/>
    </location>
</feature>
<evidence type="ECO:0000256" key="7">
    <source>
        <dbReference type="SAM" id="Phobius"/>
    </source>
</evidence>
<dbReference type="Proteomes" id="UP000535182">
    <property type="component" value="Unassembled WGS sequence"/>
</dbReference>
<comment type="subcellular location">
    <subcellularLocation>
        <location evidence="1">Cell membrane</location>
        <topology evidence="1">Multi-pass membrane protein</topology>
    </subcellularLocation>
</comment>
<organism evidence="8 9">
    <name type="scientific">Tunturiibacter gelidiferens</name>
    <dbReference type="NCBI Taxonomy" id="3069689"/>
    <lineage>
        <taxon>Bacteria</taxon>
        <taxon>Pseudomonadati</taxon>
        <taxon>Acidobacteriota</taxon>
        <taxon>Terriglobia</taxon>
        <taxon>Terriglobales</taxon>
        <taxon>Acidobacteriaceae</taxon>
        <taxon>Tunturiibacter</taxon>
    </lineage>
</organism>
<keyword evidence="9" id="KW-1185">Reference proteome</keyword>
<evidence type="ECO:0000256" key="6">
    <source>
        <dbReference type="ARBA" id="ARBA00023136"/>
    </source>
</evidence>
<proteinExistence type="inferred from homology"/>
<evidence type="ECO:0000256" key="5">
    <source>
        <dbReference type="ARBA" id="ARBA00022989"/>
    </source>
</evidence>
<sequence length="434" mass="47818">MLENRSGGSGHPSLREALGFWWKLGWISFGGTAAHLAIMQSELVEKRRWIDSDDFFHALSHCMLLPGPEAQQLAIYIGWKLHGKIGGFLAGILFVLPSTAILLGLSLLYAGYGTVWWVTLLFHVLKPIVVALVLHALFKIGRRALRSRLQWFVAVASFLALSLLHVPLPWIMGVIVAIGVILGLLRRLRGIDHSPSRERTVVYASSDVLWRTMRIVGGCAAIGSVPLLLLGIFGCDFPFWIRLSAFFTQTAFVTIGGSYTVIPYVAQVAVMKFSWLSHAQMLDGFALAETTPGPLIIVVGFVGFMAGFHHFNGSFLMGTIALLVTIFYTFLPGFLFVFVAAPWIAKSGASQVIRSVLKLITAAVVAAILQLTVFLFRGVLFPAGSRNPDLWAVVWIMSASLLIHLNSRRMFRKPDRLSGLRRNCARKAETASSR</sequence>
<comment type="similarity">
    <text evidence="2">Belongs to the chromate ion transporter (CHR) (TC 2.A.51) family.</text>
</comment>
<dbReference type="EMBL" id="JACHEB010000001">
    <property type="protein sequence ID" value="MBB5326494.1"/>
    <property type="molecule type" value="Genomic_DNA"/>
</dbReference>
<feature type="transmembrane region" description="Helical" evidence="7">
    <location>
        <begin position="208"/>
        <end position="233"/>
    </location>
</feature>
<dbReference type="GO" id="GO:0015109">
    <property type="term" value="F:chromate transmembrane transporter activity"/>
    <property type="evidence" value="ECO:0007669"/>
    <property type="project" value="InterPro"/>
</dbReference>
<protein>
    <submittedName>
        <fullName evidence="8">Chromate transporter</fullName>
    </submittedName>
</protein>
<feature type="transmembrane region" description="Helical" evidence="7">
    <location>
        <begin position="356"/>
        <end position="378"/>
    </location>
</feature>
<feature type="transmembrane region" description="Helical" evidence="7">
    <location>
        <begin position="115"/>
        <end position="137"/>
    </location>
</feature>
<feature type="transmembrane region" description="Helical" evidence="7">
    <location>
        <begin position="20"/>
        <end position="38"/>
    </location>
</feature>
<dbReference type="PIRSF" id="PIRSF004810">
    <property type="entry name" value="ChrA"/>
    <property type="match status" value="1"/>
</dbReference>
<evidence type="ECO:0000256" key="1">
    <source>
        <dbReference type="ARBA" id="ARBA00004651"/>
    </source>
</evidence>
<dbReference type="AlphaFoldDB" id="A0A9X0QAB5"/>
<evidence type="ECO:0000256" key="4">
    <source>
        <dbReference type="ARBA" id="ARBA00022692"/>
    </source>
</evidence>
<gene>
    <name evidence="8" type="ORF">HDF14_000088</name>
</gene>
<keyword evidence="3" id="KW-1003">Cell membrane</keyword>
<dbReference type="InterPro" id="IPR014047">
    <property type="entry name" value="Chr_Tranpt_l_chain"/>
</dbReference>